<organism evidence="2 3">
    <name type="scientific">Candidatus Roizmanbacteria bacterium GW2011_GWC2_37_13</name>
    <dbReference type="NCBI Taxonomy" id="1618486"/>
    <lineage>
        <taxon>Bacteria</taxon>
        <taxon>Candidatus Roizmaniibacteriota</taxon>
    </lineage>
</organism>
<accession>A0A0G0JCF1</accession>
<dbReference type="PANTHER" id="PTHR30411:SF9">
    <property type="entry name" value="MULTIFUNCTIONAL SER_THR-TRNA DEACYLASE PROXP-Y"/>
    <property type="match status" value="1"/>
</dbReference>
<dbReference type="Gene3D" id="3.90.960.10">
    <property type="entry name" value="YbaK/aminoacyl-tRNA synthetase-associated domain"/>
    <property type="match status" value="1"/>
</dbReference>
<name>A0A0G0JCF1_9BACT</name>
<evidence type="ECO:0000259" key="1">
    <source>
        <dbReference type="Pfam" id="PF04073"/>
    </source>
</evidence>
<dbReference type="SUPFAM" id="SSF55826">
    <property type="entry name" value="YbaK/ProRS associated domain"/>
    <property type="match status" value="1"/>
</dbReference>
<dbReference type="Proteomes" id="UP000034917">
    <property type="component" value="Unassembled WGS sequence"/>
</dbReference>
<evidence type="ECO:0000313" key="3">
    <source>
        <dbReference type="Proteomes" id="UP000034917"/>
    </source>
</evidence>
<dbReference type="InterPro" id="IPR036754">
    <property type="entry name" value="YbaK/aa-tRNA-synt-asso_dom_sf"/>
</dbReference>
<protein>
    <recommendedName>
        <fullName evidence="1">YbaK/aminoacyl-tRNA synthetase-associated domain-containing protein</fullName>
    </recommendedName>
</protein>
<comment type="caution">
    <text evidence="2">The sequence shown here is derived from an EMBL/GenBank/DDBJ whole genome shotgun (WGS) entry which is preliminary data.</text>
</comment>
<gene>
    <name evidence="2" type="ORF">US40_C0005G0016</name>
</gene>
<dbReference type="InterPro" id="IPR007214">
    <property type="entry name" value="YbaK/aa-tRNA-synth-assoc-dom"/>
</dbReference>
<dbReference type="EMBL" id="LBSV01000005">
    <property type="protein sequence ID" value="KKQ25846.1"/>
    <property type="molecule type" value="Genomic_DNA"/>
</dbReference>
<feature type="domain" description="YbaK/aminoacyl-tRNA synthetase-associated" evidence="1">
    <location>
        <begin position="26"/>
        <end position="153"/>
    </location>
</feature>
<reference evidence="2 3" key="1">
    <citation type="journal article" date="2015" name="Nature">
        <title>rRNA introns, odd ribosomes, and small enigmatic genomes across a large radiation of phyla.</title>
        <authorList>
            <person name="Brown C.T."/>
            <person name="Hug L.A."/>
            <person name="Thomas B.C."/>
            <person name="Sharon I."/>
            <person name="Castelle C.J."/>
            <person name="Singh A."/>
            <person name="Wilkins M.J."/>
            <person name="Williams K.H."/>
            <person name="Banfield J.F."/>
        </authorList>
    </citation>
    <scope>NUCLEOTIDE SEQUENCE [LARGE SCALE GENOMIC DNA]</scope>
</reference>
<proteinExistence type="predicted"/>
<dbReference type="Pfam" id="PF04073">
    <property type="entry name" value="tRNA_edit"/>
    <property type="match status" value="1"/>
</dbReference>
<evidence type="ECO:0000313" key="2">
    <source>
        <dbReference type="EMBL" id="KKQ25846.1"/>
    </source>
</evidence>
<dbReference type="GO" id="GO:0002161">
    <property type="term" value="F:aminoacyl-tRNA deacylase activity"/>
    <property type="evidence" value="ECO:0007669"/>
    <property type="project" value="InterPro"/>
</dbReference>
<dbReference type="PANTHER" id="PTHR30411">
    <property type="entry name" value="CYTOPLASMIC PROTEIN"/>
    <property type="match status" value="1"/>
</dbReference>
<sequence>MDYHPVVNKIKDLLTKNNFWFETFEHEPVKTSEEASKIRPGYSLKQGAKAMIIRAKNNETDKKFVMLVLPGDLRFDNDKVKKVLQKKDVRFATPDEIGEVTGGVQIGGVPPFGDLFNIEVIADPKIFENEKIVFNAGDRCYSIAMKSEDYKKFINPKIENIT</sequence>
<dbReference type="AlphaFoldDB" id="A0A0G0JCF1"/>